<dbReference type="Proteomes" id="UP000817658">
    <property type="component" value="Chromosome 1"/>
</dbReference>
<name>Q5JNG0_ORYSJ</name>
<proteinExistence type="predicted"/>
<gene>
    <name evidence="1" type="primary">OSJNBa0025P13.9</name>
</gene>
<reference evidence="1" key="1">
    <citation type="journal article" date="2002" name="Nature">
        <title>The genome sequence and structure of rice chromosome 1.</title>
        <authorList>
            <person name="Sasaki T."/>
            <person name="Matsumoto T."/>
            <person name="Yamamoto K."/>
            <person name="Sakata K."/>
            <person name="Baba T."/>
            <person name="Katayose Y."/>
            <person name="Wu J."/>
            <person name="Niimura Y."/>
            <person name="Cheng Z."/>
            <person name="Nagamura Y."/>
            <person name="Antonio B.A."/>
            <person name="Kanamori H."/>
            <person name="Hosokawa S."/>
            <person name="Masukawa M."/>
            <person name="Arikawa K."/>
            <person name="Chiden Y."/>
            <person name="Hayashi M."/>
            <person name="Okamoto M."/>
            <person name="Ando T."/>
            <person name="Aoki H."/>
            <person name="Arita K."/>
            <person name="Hamada M."/>
            <person name="Harada C."/>
            <person name="Hijishita S."/>
            <person name="Honda M."/>
            <person name="Ichikawa Y."/>
            <person name="Idonuma A."/>
            <person name="Iijima M."/>
            <person name="Ikeda M."/>
            <person name="Ikeno M."/>
            <person name="Itoh S."/>
            <person name="Itoh T."/>
            <person name="Itoh Y."/>
            <person name="Itoh Y."/>
            <person name="Iwabuchi A."/>
            <person name="Kamiya K."/>
            <person name="Karasawa W."/>
            <person name="Katagiri S."/>
            <person name="Kikuta A."/>
            <person name="Kobayashi N."/>
            <person name="Kono I."/>
            <person name="Machita K."/>
            <person name="Maehara T."/>
            <person name="Mizuno H."/>
            <person name="Mizubayashi T."/>
            <person name="Mukai Y."/>
            <person name="Nagasaki H."/>
            <person name="Nakashima M."/>
            <person name="Nakama Y."/>
            <person name="Nakamichi Y."/>
            <person name="Nakamura M."/>
            <person name="Namiki N."/>
            <person name="Negishi M."/>
            <person name="Ohta I."/>
            <person name="Ono N."/>
            <person name="Saji S."/>
            <person name="Sakai K."/>
            <person name="Shibata M."/>
            <person name="Shimokawa T."/>
            <person name="Shomura A."/>
            <person name="Song J."/>
            <person name="Takazaki Y."/>
            <person name="Terasawa K."/>
            <person name="Tsuji K."/>
            <person name="Waki K."/>
            <person name="Yamagata H."/>
            <person name="Yamane H."/>
            <person name="Yoshiki S."/>
            <person name="Yoshihara R."/>
            <person name="Yukawa K."/>
            <person name="Zhong H."/>
            <person name="Iwama H."/>
            <person name="Endo T."/>
            <person name="Ito H."/>
            <person name="Hahn J.H."/>
            <person name="Kim H.I."/>
            <person name="Eun M.Y."/>
            <person name="Yano M."/>
            <person name="Jiang J."/>
            <person name="Gojobori T."/>
        </authorList>
    </citation>
    <scope>NUCLEOTIDE SEQUENCE [LARGE SCALE GENOMIC DNA]</scope>
</reference>
<sequence length="62" mass="6259">MGGDPSHQPPLFSFLTATGNCMAKRMAPVMPLLLPSAGRGGELRFGRGGGGGGLTLSGQLCE</sequence>
<evidence type="ECO:0000313" key="1">
    <source>
        <dbReference type="EMBL" id="BAD86984.1"/>
    </source>
</evidence>
<accession>Q5JNG0</accession>
<organism evidence="1">
    <name type="scientific">Oryza sativa subsp. japonica</name>
    <name type="common">Rice</name>
    <dbReference type="NCBI Taxonomy" id="39947"/>
    <lineage>
        <taxon>Eukaryota</taxon>
        <taxon>Viridiplantae</taxon>
        <taxon>Streptophyta</taxon>
        <taxon>Embryophyta</taxon>
        <taxon>Tracheophyta</taxon>
        <taxon>Spermatophyta</taxon>
        <taxon>Magnoliopsida</taxon>
        <taxon>Liliopsida</taxon>
        <taxon>Poales</taxon>
        <taxon>Poaceae</taxon>
        <taxon>BOP clade</taxon>
        <taxon>Oryzoideae</taxon>
        <taxon>Oryzeae</taxon>
        <taxon>Oryzinae</taxon>
        <taxon>Oryza</taxon>
        <taxon>Oryza sativa</taxon>
    </lineage>
</organism>
<dbReference type="EMBL" id="AP003140">
    <property type="protein sequence ID" value="BAD86984.1"/>
    <property type="molecule type" value="Genomic_DNA"/>
</dbReference>
<protein>
    <submittedName>
        <fullName evidence="1">Uncharacterized protein OSJNBa0025P13.9</fullName>
    </submittedName>
</protein>
<dbReference type="AlphaFoldDB" id="Q5JNG0"/>